<gene>
    <name evidence="2" type="ORF">QEG23_004285</name>
</gene>
<accession>A0AAI9C5W0</accession>
<evidence type="ECO:0000313" key="2">
    <source>
        <dbReference type="EMBL" id="EKT4094714.1"/>
    </source>
</evidence>
<dbReference type="InterPro" id="IPR037181">
    <property type="entry name" value="SUFU_N"/>
</dbReference>
<evidence type="ECO:0000259" key="1">
    <source>
        <dbReference type="Pfam" id="PF05076"/>
    </source>
</evidence>
<dbReference type="Proteomes" id="UP001218208">
    <property type="component" value="Unassembled WGS sequence"/>
</dbReference>
<proteinExistence type="predicted"/>
<name>A0AAI9C5W0_STEMA</name>
<reference evidence="2" key="1">
    <citation type="submission" date="2022-07" db="EMBL/GenBank/DDBJ databases">
        <authorList>
            <consortium name="DAFM: The Division of Animal and Food Microbiology"/>
        </authorList>
    </citation>
    <scope>NUCLEOTIDE SEQUENCE</scope>
    <source>
        <strain evidence="2">19MO01SH01-2</strain>
    </source>
</reference>
<protein>
    <submittedName>
        <fullName evidence="2">Suppressor of fused domain protein</fullName>
    </submittedName>
</protein>
<evidence type="ECO:0000313" key="3">
    <source>
        <dbReference type="Proteomes" id="UP001218208"/>
    </source>
</evidence>
<dbReference type="SUPFAM" id="SSF103359">
    <property type="entry name" value="Suppressor of Fused, N-terminal domain"/>
    <property type="match status" value="1"/>
</dbReference>
<sequence length="232" mass="26010">MSTMDDDTLLERSWEYREETLYRRLFGDTGPGIYPIDMDLLRNVFKQDQIDPRWLHVGVNACPPHGDRRHWIYVSSGLSNPWEGRHENGDSGLGIELMLETQEEATWALTTLRWFTAYHLLLCHSRMPGNPLAPWDRLKLGGPVDHAGSMLQAAVFVPSLHFPGPQQLPSGRFDFLQLLPLTLDEHAFGRAQGFEVLVAQLRTQGAAPVVDPQRVSIDLAPALTLQAPPGSP</sequence>
<comment type="caution">
    <text evidence="2">The sequence shown here is derived from an EMBL/GenBank/DDBJ whole genome shotgun (WGS) entry which is preliminary data.</text>
</comment>
<dbReference type="EMBL" id="ABLOJW010000034">
    <property type="protein sequence ID" value="EKT4094714.1"/>
    <property type="molecule type" value="Genomic_DNA"/>
</dbReference>
<feature type="domain" description="Suppressor of fused-like" evidence="1">
    <location>
        <begin position="56"/>
        <end position="214"/>
    </location>
</feature>
<dbReference type="AlphaFoldDB" id="A0AAI9C5W0"/>
<dbReference type="Pfam" id="PF05076">
    <property type="entry name" value="SUFU"/>
    <property type="match status" value="1"/>
</dbReference>
<dbReference type="InterPro" id="IPR020941">
    <property type="entry name" value="SUFU-like_domain"/>
</dbReference>
<organism evidence="2 3">
    <name type="scientific">Stenotrophomonas maltophilia</name>
    <name type="common">Pseudomonas maltophilia</name>
    <name type="synonym">Xanthomonas maltophilia</name>
    <dbReference type="NCBI Taxonomy" id="40324"/>
    <lineage>
        <taxon>Bacteria</taxon>
        <taxon>Pseudomonadati</taxon>
        <taxon>Pseudomonadota</taxon>
        <taxon>Gammaproteobacteria</taxon>
        <taxon>Lysobacterales</taxon>
        <taxon>Lysobacteraceae</taxon>
        <taxon>Stenotrophomonas</taxon>
        <taxon>Stenotrophomonas maltophilia group</taxon>
    </lineage>
</organism>